<dbReference type="EMBL" id="HBNR01036083">
    <property type="protein sequence ID" value="CAE4592203.1"/>
    <property type="molecule type" value="Transcribed_RNA"/>
</dbReference>
<sequence>MAALAYTGFRTGGGKEEPLRNVQEFVDVESSDSEAGSDGAARRRPAVQKCVVASLAGLALALAIFCFSLSWMGGTVHGHFAHPAGHAGATYGEKVLIEPPTPPTTPAVAPSTVAATSAPTTPAPLPRGEPAASLRSSPVPNPLGTKSPPAPVANLHDGNVCGDDEELFGGLCYRQCRLLTGGLDAIRTSPWTCCERHPCTTNQRLGISARVACTGFAVAGDGSCPHKPGACLQDEELFLGVCYKKCGLLTSGAYPTRVTPATCCAGSGLDCLDFRKDYTSKEFAVGGGEAGMGACQGGEELLLGQCFKKCSLLTGNAYPLRLAAATCCKADGRLPHKRGGVWRLGCLDPWNDKTRAAFDAAGDARPGPVANARVHLPLRNLTEAAGGAAVMHA</sequence>
<gene>
    <name evidence="3" type="ORF">AMON00008_LOCUS24813</name>
</gene>
<feature type="compositionally biased region" description="Low complexity" evidence="1">
    <location>
        <begin position="106"/>
        <end position="120"/>
    </location>
</feature>
<keyword evidence="2" id="KW-0812">Transmembrane</keyword>
<keyword evidence="2" id="KW-1133">Transmembrane helix</keyword>
<evidence type="ECO:0000256" key="1">
    <source>
        <dbReference type="SAM" id="MobiDB-lite"/>
    </source>
</evidence>
<protein>
    <submittedName>
        <fullName evidence="3">Uncharacterized protein</fullName>
    </submittedName>
</protein>
<feature type="region of interest" description="Disordered" evidence="1">
    <location>
        <begin position="95"/>
        <end position="149"/>
    </location>
</feature>
<proteinExistence type="predicted"/>
<name>A0A7S4QTT5_9DINO</name>
<evidence type="ECO:0000256" key="2">
    <source>
        <dbReference type="SAM" id="Phobius"/>
    </source>
</evidence>
<reference evidence="3" key="1">
    <citation type="submission" date="2021-01" db="EMBL/GenBank/DDBJ databases">
        <authorList>
            <person name="Corre E."/>
            <person name="Pelletier E."/>
            <person name="Niang G."/>
            <person name="Scheremetjew M."/>
            <person name="Finn R."/>
            <person name="Kale V."/>
            <person name="Holt S."/>
            <person name="Cochrane G."/>
            <person name="Meng A."/>
            <person name="Brown T."/>
            <person name="Cohen L."/>
        </authorList>
    </citation>
    <scope>NUCLEOTIDE SEQUENCE</scope>
    <source>
        <strain evidence="3">CCMP3105</strain>
    </source>
</reference>
<keyword evidence="2" id="KW-0472">Membrane</keyword>
<dbReference type="AlphaFoldDB" id="A0A7S4QTT5"/>
<evidence type="ECO:0000313" key="3">
    <source>
        <dbReference type="EMBL" id="CAE4592203.1"/>
    </source>
</evidence>
<organism evidence="3">
    <name type="scientific">Alexandrium monilatum</name>
    <dbReference type="NCBI Taxonomy" id="311494"/>
    <lineage>
        <taxon>Eukaryota</taxon>
        <taxon>Sar</taxon>
        <taxon>Alveolata</taxon>
        <taxon>Dinophyceae</taxon>
        <taxon>Gonyaulacales</taxon>
        <taxon>Pyrocystaceae</taxon>
        <taxon>Alexandrium</taxon>
    </lineage>
</organism>
<feature type="transmembrane region" description="Helical" evidence="2">
    <location>
        <begin position="50"/>
        <end position="72"/>
    </location>
</feature>
<accession>A0A7S4QTT5</accession>